<proteinExistence type="inferred from homology"/>
<feature type="region of interest" description="Disordered" evidence="6">
    <location>
        <begin position="373"/>
        <end position="393"/>
    </location>
</feature>
<protein>
    <recommendedName>
        <fullName evidence="2">cellulase</fullName>
        <ecNumber evidence="2">3.2.1.4</ecNumber>
    </recommendedName>
</protein>
<evidence type="ECO:0000256" key="6">
    <source>
        <dbReference type="SAM" id="MobiDB-lite"/>
    </source>
</evidence>
<feature type="domain" description="Glycoside hydrolase family 5" evidence="7">
    <location>
        <begin position="49"/>
        <end position="308"/>
    </location>
</feature>
<sequence length="393" mass="43013">MVTGCSGSTFIMPTPTASAGDTAYLRGVNVFSLYASRFQSTDSDSIGEPQSSYDYLASRGIKLIRLAVPWERLQPIKGYKLGADETLTREQLLASLKAPIDKVYLAKVVDEVEKIQTAGMVAIVDLHAGCKYPSNQRSNANNPILRCGDGITTAQLSSVWKSLSTALKDERGVLGYDLVNEPNTSELPGGLPAYEALAQALITVIRDNGDSKIIWVQSPVNSSDAITATTKGPTVVDPLNALVFSQHFYPYGTALKDLAYTPEFDASTLKRIDGFGMWCNTWKVRCSIGEIGWPGEDSAPTGGELAGWNSLGDRMYQLADYYQMDVTYFEAMSSYHEHLVAYDSVHNDDTDKRLFPLPGINQAHSQAEVIERHPTTGDIDQQRLGRPNLSPIK</sequence>
<dbReference type="PANTHER" id="PTHR34142">
    <property type="entry name" value="ENDO-BETA-1,4-GLUCANASE A"/>
    <property type="match status" value="1"/>
</dbReference>
<gene>
    <name evidence="8" type="ORF">B7R22_02830</name>
</gene>
<dbReference type="GO" id="GO:0008810">
    <property type="term" value="F:cellulase activity"/>
    <property type="evidence" value="ECO:0007669"/>
    <property type="project" value="UniProtKB-EC"/>
</dbReference>
<evidence type="ECO:0000256" key="2">
    <source>
        <dbReference type="ARBA" id="ARBA00012601"/>
    </source>
</evidence>
<comment type="catalytic activity">
    <reaction evidence="1">
        <text>Endohydrolysis of (1-&gt;4)-beta-D-glucosidic linkages in cellulose, lichenin and cereal beta-D-glucans.</text>
        <dbReference type="EC" id="3.2.1.4"/>
    </reaction>
</comment>
<dbReference type="PROSITE" id="PS00659">
    <property type="entry name" value="GLYCOSYL_HYDROL_F5"/>
    <property type="match status" value="1"/>
</dbReference>
<evidence type="ECO:0000259" key="7">
    <source>
        <dbReference type="Pfam" id="PF00150"/>
    </source>
</evidence>
<dbReference type="SUPFAM" id="SSF51445">
    <property type="entry name" value="(Trans)glycosidases"/>
    <property type="match status" value="1"/>
</dbReference>
<dbReference type="PANTHER" id="PTHR34142:SF1">
    <property type="entry name" value="GLYCOSIDE HYDROLASE FAMILY 5 DOMAIN-CONTAINING PROTEIN"/>
    <property type="match status" value="1"/>
</dbReference>
<dbReference type="GO" id="GO:0000272">
    <property type="term" value="P:polysaccharide catabolic process"/>
    <property type="evidence" value="ECO:0007669"/>
    <property type="project" value="InterPro"/>
</dbReference>
<accession>A0A3E0W5N5</accession>
<reference evidence="8 9" key="1">
    <citation type="submission" date="2017-04" db="EMBL/GenBank/DDBJ databases">
        <title>Comparative genome analysis of Subtercola boreus.</title>
        <authorList>
            <person name="Cho Y.-J."/>
            <person name="Cho A."/>
            <person name="Kim O.-S."/>
            <person name="Lee J.-I."/>
        </authorList>
    </citation>
    <scope>NUCLEOTIDE SEQUENCE [LARGE SCALE GENOMIC DNA]</scope>
    <source>
        <strain evidence="8 9">P27479</strain>
    </source>
</reference>
<dbReference type="InterPro" id="IPR017853">
    <property type="entry name" value="GH"/>
</dbReference>
<dbReference type="AlphaFoldDB" id="A0A3E0W5N5"/>
<feature type="compositionally biased region" description="Basic and acidic residues" evidence="6">
    <location>
        <begin position="373"/>
        <end position="383"/>
    </location>
</feature>
<dbReference type="InterPro" id="IPR018087">
    <property type="entry name" value="Glyco_hydro_5_CS"/>
</dbReference>
<dbReference type="Gene3D" id="3.20.20.80">
    <property type="entry name" value="Glycosidases"/>
    <property type="match status" value="1"/>
</dbReference>
<evidence type="ECO:0000313" key="9">
    <source>
        <dbReference type="Proteomes" id="UP000256541"/>
    </source>
</evidence>
<evidence type="ECO:0000256" key="3">
    <source>
        <dbReference type="ARBA" id="ARBA00022801"/>
    </source>
</evidence>
<dbReference type="Proteomes" id="UP000256541">
    <property type="component" value="Unassembled WGS sequence"/>
</dbReference>
<name>A0A3E0W5N5_9MICO</name>
<comment type="caution">
    <text evidence="8">The sequence shown here is derived from an EMBL/GenBank/DDBJ whole genome shotgun (WGS) entry which is preliminary data.</text>
</comment>
<keyword evidence="4 5" id="KW-0326">Glycosidase</keyword>
<organism evidence="8 9">
    <name type="scientific">Subtercola boreus</name>
    <dbReference type="NCBI Taxonomy" id="120213"/>
    <lineage>
        <taxon>Bacteria</taxon>
        <taxon>Bacillati</taxon>
        <taxon>Actinomycetota</taxon>
        <taxon>Actinomycetes</taxon>
        <taxon>Micrococcales</taxon>
        <taxon>Microbacteriaceae</taxon>
        <taxon>Subtercola</taxon>
    </lineage>
</organism>
<dbReference type="EMBL" id="NBXB01000011">
    <property type="protein sequence ID" value="RFA16437.1"/>
    <property type="molecule type" value="Genomic_DNA"/>
</dbReference>
<dbReference type="InterPro" id="IPR001547">
    <property type="entry name" value="Glyco_hydro_5"/>
</dbReference>
<evidence type="ECO:0000313" key="8">
    <source>
        <dbReference type="EMBL" id="RFA16437.1"/>
    </source>
</evidence>
<dbReference type="EC" id="3.2.1.4" evidence="2"/>
<comment type="similarity">
    <text evidence="5">Belongs to the glycosyl hydrolase 5 (cellulase A) family.</text>
</comment>
<dbReference type="Pfam" id="PF00150">
    <property type="entry name" value="Cellulase"/>
    <property type="match status" value="1"/>
</dbReference>
<evidence type="ECO:0000256" key="1">
    <source>
        <dbReference type="ARBA" id="ARBA00000966"/>
    </source>
</evidence>
<evidence type="ECO:0000256" key="4">
    <source>
        <dbReference type="ARBA" id="ARBA00023295"/>
    </source>
</evidence>
<evidence type="ECO:0000256" key="5">
    <source>
        <dbReference type="RuleBase" id="RU361153"/>
    </source>
</evidence>
<keyword evidence="3 5" id="KW-0378">Hydrolase</keyword>